<evidence type="ECO:0000313" key="1">
    <source>
        <dbReference type="EMBL" id="GAA3919002.1"/>
    </source>
</evidence>
<comment type="caution">
    <text evidence="1">The sequence shown here is derived from an EMBL/GenBank/DDBJ whole genome shotgun (WGS) entry which is preliminary data.</text>
</comment>
<proteinExistence type="predicted"/>
<name>A0ABP7MB39_9GAMM</name>
<evidence type="ECO:0000313" key="2">
    <source>
        <dbReference type="Proteomes" id="UP001501727"/>
    </source>
</evidence>
<dbReference type="Proteomes" id="UP001501727">
    <property type="component" value="Unassembled WGS sequence"/>
</dbReference>
<reference evidence="2" key="1">
    <citation type="journal article" date="2019" name="Int. J. Syst. Evol. Microbiol.">
        <title>The Global Catalogue of Microorganisms (GCM) 10K type strain sequencing project: providing services to taxonomists for standard genome sequencing and annotation.</title>
        <authorList>
            <consortium name="The Broad Institute Genomics Platform"/>
            <consortium name="The Broad Institute Genome Sequencing Center for Infectious Disease"/>
            <person name="Wu L."/>
            <person name="Ma J."/>
        </authorList>
    </citation>
    <scope>NUCLEOTIDE SEQUENCE [LARGE SCALE GENOMIC DNA]</scope>
    <source>
        <strain evidence="2">JCM 16916</strain>
    </source>
</reference>
<keyword evidence="2" id="KW-1185">Reference proteome</keyword>
<sequence length="64" mass="6857">MPPQGSLLVTTYYASAERNEIVGVDVYGNATCPNGPYPIDWGIHTQYSSIGFYACGDEGGLPEL</sequence>
<dbReference type="EMBL" id="BAAAZU010000004">
    <property type="protein sequence ID" value="GAA3919002.1"/>
    <property type="molecule type" value="Genomic_DNA"/>
</dbReference>
<accession>A0ABP7MB39</accession>
<organism evidence="1 2">
    <name type="scientific">Luteimonas lutimaris</name>
    <dbReference type="NCBI Taxonomy" id="698645"/>
    <lineage>
        <taxon>Bacteria</taxon>
        <taxon>Pseudomonadati</taxon>
        <taxon>Pseudomonadota</taxon>
        <taxon>Gammaproteobacteria</taxon>
        <taxon>Lysobacterales</taxon>
        <taxon>Lysobacteraceae</taxon>
        <taxon>Luteimonas</taxon>
    </lineage>
</organism>
<gene>
    <name evidence="1" type="ORF">GCM10022229_10740</name>
</gene>
<protein>
    <submittedName>
        <fullName evidence="1">Uncharacterized protein</fullName>
    </submittedName>
</protein>